<reference evidence="2" key="1">
    <citation type="submission" date="2017-01" db="EMBL/GenBank/DDBJ databases">
        <authorList>
            <person name="Varghese N."/>
            <person name="Submissions S."/>
        </authorList>
    </citation>
    <scope>NUCLEOTIDE SEQUENCE [LARGE SCALE GENOMIC DNA]</scope>
    <source>
        <strain evidence="2">DM9</strain>
    </source>
</reference>
<organism evidence="1 2">
    <name type="scientific">Pontibacter lucknowensis</name>
    <dbReference type="NCBI Taxonomy" id="1077936"/>
    <lineage>
        <taxon>Bacteria</taxon>
        <taxon>Pseudomonadati</taxon>
        <taxon>Bacteroidota</taxon>
        <taxon>Cytophagia</taxon>
        <taxon>Cytophagales</taxon>
        <taxon>Hymenobacteraceae</taxon>
        <taxon>Pontibacter</taxon>
    </lineage>
</organism>
<dbReference type="RefSeq" id="WP_076422337.1">
    <property type="nucleotide sequence ID" value="NZ_FTNM01000003.1"/>
</dbReference>
<gene>
    <name evidence="1" type="ORF">SAMN05421545_2478</name>
</gene>
<protein>
    <submittedName>
        <fullName evidence="1">Uncharacterized protein</fullName>
    </submittedName>
</protein>
<dbReference type="Proteomes" id="UP000185924">
    <property type="component" value="Unassembled WGS sequence"/>
</dbReference>
<evidence type="ECO:0000313" key="2">
    <source>
        <dbReference type="Proteomes" id="UP000185924"/>
    </source>
</evidence>
<proteinExistence type="predicted"/>
<dbReference type="AlphaFoldDB" id="A0A1N6YGC6"/>
<dbReference type="OrthoDB" id="853254at2"/>
<name>A0A1N6YGC6_9BACT</name>
<accession>A0A1N6YGC6</accession>
<evidence type="ECO:0000313" key="1">
    <source>
        <dbReference type="EMBL" id="SIR13608.1"/>
    </source>
</evidence>
<dbReference type="STRING" id="1077936.SAMN05421545_2478"/>
<dbReference type="EMBL" id="FTNM01000003">
    <property type="protein sequence ID" value="SIR13608.1"/>
    <property type="molecule type" value="Genomic_DNA"/>
</dbReference>
<keyword evidence="2" id="KW-1185">Reference proteome</keyword>
<sequence>MHTTTFKFEEGSPYIGSRRPVGQEIHERLMWQARRLHREDMQKIGWELIIYTPIPAYLDKPATIEVYWDYDNPDEPSND</sequence>